<feature type="signal peptide" evidence="1">
    <location>
        <begin position="1"/>
        <end position="17"/>
    </location>
</feature>
<protein>
    <recommendedName>
        <fullName evidence="4">Secreted protein</fullName>
    </recommendedName>
</protein>
<name>A0A7J6PHV4_PEROL</name>
<organism evidence="2 3">
    <name type="scientific">Perkinsus olseni</name>
    <name type="common">Perkinsus atlanticus</name>
    <dbReference type="NCBI Taxonomy" id="32597"/>
    <lineage>
        <taxon>Eukaryota</taxon>
        <taxon>Sar</taxon>
        <taxon>Alveolata</taxon>
        <taxon>Perkinsozoa</taxon>
        <taxon>Perkinsea</taxon>
        <taxon>Perkinsida</taxon>
        <taxon>Perkinsidae</taxon>
        <taxon>Perkinsus</taxon>
    </lineage>
</organism>
<evidence type="ECO:0000256" key="1">
    <source>
        <dbReference type="SAM" id="SignalP"/>
    </source>
</evidence>
<evidence type="ECO:0000313" key="3">
    <source>
        <dbReference type="Proteomes" id="UP000541610"/>
    </source>
</evidence>
<keyword evidence="1" id="KW-0732">Signal</keyword>
<proteinExistence type="predicted"/>
<sequence length="115" mass="12810">MNLLLLPLYTAGTCAYAAPTHHPNISRNTRGSISRANNVRMAAGLLPRNSLVKAVNFKHLVLLWAHCSNSSLALKWATPFFIRVDEGEDHHEDKDAAQRILKRGPNQGTLNTLIW</sequence>
<dbReference type="Proteomes" id="UP000541610">
    <property type="component" value="Unassembled WGS sequence"/>
</dbReference>
<gene>
    <name evidence="2" type="ORF">FOZ60_003369</name>
</gene>
<comment type="caution">
    <text evidence="2">The sequence shown here is derived from an EMBL/GenBank/DDBJ whole genome shotgun (WGS) entry which is preliminary data.</text>
</comment>
<reference evidence="2 3" key="1">
    <citation type="submission" date="2020-04" db="EMBL/GenBank/DDBJ databases">
        <title>Perkinsus olseni comparative genomics.</title>
        <authorList>
            <person name="Bogema D.R."/>
        </authorList>
    </citation>
    <scope>NUCLEOTIDE SEQUENCE [LARGE SCALE GENOMIC DNA]</scope>
    <source>
        <strain evidence="2">00978-12</strain>
    </source>
</reference>
<dbReference type="EMBL" id="JABANP010000017">
    <property type="protein sequence ID" value="KAF4695773.1"/>
    <property type="molecule type" value="Genomic_DNA"/>
</dbReference>
<accession>A0A7J6PHV4</accession>
<evidence type="ECO:0000313" key="2">
    <source>
        <dbReference type="EMBL" id="KAF4695773.1"/>
    </source>
</evidence>
<feature type="chain" id="PRO_5029843799" description="Secreted protein" evidence="1">
    <location>
        <begin position="18"/>
        <end position="115"/>
    </location>
</feature>
<evidence type="ECO:0008006" key="4">
    <source>
        <dbReference type="Google" id="ProtNLM"/>
    </source>
</evidence>
<dbReference type="AlphaFoldDB" id="A0A7J6PHV4"/>